<keyword evidence="3" id="KW-1185">Reference proteome</keyword>
<comment type="caution">
    <text evidence="2">The sequence shown here is derived from an EMBL/GenBank/DDBJ whole genome shotgun (WGS) entry which is preliminary data.</text>
</comment>
<dbReference type="RefSeq" id="WP_344301796.1">
    <property type="nucleotide sequence ID" value="NZ_BAAAQQ010000002.1"/>
</dbReference>
<accession>A0ABN2XLJ0</accession>
<name>A0ABN2XLJ0_9ACTN</name>
<organism evidence="2 3">
    <name type="scientific">Nocardioides bigeumensis</name>
    <dbReference type="NCBI Taxonomy" id="433657"/>
    <lineage>
        <taxon>Bacteria</taxon>
        <taxon>Bacillati</taxon>
        <taxon>Actinomycetota</taxon>
        <taxon>Actinomycetes</taxon>
        <taxon>Propionibacteriales</taxon>
        <taxon>Nocardioidaceae</taxon>
        <taxon>Nocardioides</taxon>
    </lineage>
</organism>
<dbReference type="EMBL" id="BAAAQQ010000002">
    <property type="protein sequence ID" value="GAA2114453.1"/>
    <property type="molecule type" value="Genomic_DNA"/>
</dbReference>
<gene>
    <name evidence="2" type="ORF">GCM10009843_02900</name>
</gene>
<dbReference type="Proteomes" id="UP001500575">
    <property type="component" value="Unassembled WGS sequence"/>
</dbReference>
<evidence type="ECO:0000313" key="3">
    <source>
        <dbReference type="Proteomes" id="UP001500575"/>
    </source>
</evidence>
<protein>
    <submittedName>
        <fullName evidence="2">Uncharacterized protein</fullName>
    </submittedName>
</protein>
<evidence type="ECO:0000256" key="1">
    <source>
        <dbReference type="SAM" id="SignalP"/>
    </source>
</evidence>
<keyword evidence="1" id="KW-0732">Signal</keyword>
<evidence type="ECO:0000313" key="2">
    <source>
        <dbReference type="EMBL" id="GAA2114453.1"/>
    </source>
</evidence>
<feature type="chain" id="PRO_5046296397" evidence="1">
    <location>
        <begin position="26"/>
        <end position="213"/>
    </location>
</feature>
<proteinExistence type="predicted"/>
<sequence length="213" mass="23988">MKNTRAAWLARFVGLVAVGVLGTLGAESAPATTADAAAGSSRVTFADESGDVRKPKLDIRDVRVVNKPDVLKVRVYFPGVDQTYGFPTGAVMVYLDTVEAREGPEYGHFMDFWSDYRFAPTEEWSEQRVRAWSHSPEGRCVADAGVKSDRKSRLQWFEYVVLKRDRCFEAAAVRVAVSTVNTGELRPFKEYRKPAWDYLTGEHEWTDWVPQAS</sequence>
<reference evidence="2 3" key="1">
    <citation type="journal article" date="2019" name="Int. J. Syst. Evol. Microbiol.">
        <title>The Global Catalogue of Microorganisms (GCM) 10K type strain sequencing project: providing services to taxonomists for standard genome sequencing and annotation.</title>
        <authorList>
            <consortium name="The Broad Institute Genomics Platform"/>
            <consortium name="The Broad Institute Genome Sequencing Center for Infectious Disease"/>
            <person name="Wu L."/>
            <person name="Ma J."/>
        </authorList>
    </citation>
    <scope>NUCLEOTIDE SEQUENCE [LARGE SCALE GENOMIC DNA]</scope>
    <source>
        <strain evidence="2 3">JCM 16021</strain>
    </source>
</reference>
<feature type="signal peptide" evidence="1">
    <location>
        <begin position="1"/>
        <end position="25"/>
    </location>
</feature>